<name>A0A6L2Q183_COPFO</name>
<dbReference type="AlphaFoldDB" id="A0A6L2Q183"/>
<sequence>CFFIVDTAAPLFDLNLPLYRQQLNKDLIMNVYSDGKWGSYRHLPLDSCATVNVAHAWLSVTPGDLSSFKWLEGNLEPD</sequence>
<reference evidence="3" key="1">
    <citation type="submission" date="2020-01" db="EMBL/GenBank/DDBJ databases">
        <title>Draft genome sequence of the Termite Coptotermes fromosanus.</title>
        <authorList>
            <person name="Itakura S."/>
            <person name="Yosikawa Y."/>
            <person name="Umezawa K."/>
        </authorList>
    </citation>
    <scope>NUCLEOTIDE SEQUENCE [LARGE SCALE GENOMIC DNA]</scope>
</reference>
<dbReference type="Pfam" id="PF21149">
    <property type="entry name" value="FAS_pseudo-KR"/>
    <property type="match status" value="1"/>
</dbReference>
<keyword evidence="3" id="KW-1185">Reference proteome</keyword>
<dbReference type="Proteomes" id="UP000502823">
    <property type="component" value="Unassembled WGS sequence"/>
</dbReference>
<comment type="caution">
    <text evidence="2">The sequence shown here is derived from an EMBL/GenBank/DDBJ whole genome shotgun (WGS) entry which is preliminary data.</text>
</comment>
<evidence type="ECO:0000313" key="3">
    <source>
        <dbReference type="Proteomes" id="UP000502823"/>
    </source>
</evidence>
<dbReference type="InParanoid" id="A0A6L2Q183"/>
<dbReference type="InterPro" id="IPR049391">
    <property type="entry name" value="FAS_pseudo-KR"/>
</dbReference>
<organism evidence="2 3">
    <name type="scientific">Coptotermes formosanus</name>
    <name type="common">Formosan subterranean termite</name>
    <dbReference type="NCBI Taxonomy" id="36987"/>
    <lineage>
        <taxon>Eukaryota</taxon>
        <taxon>Metazoa</taxon>
        <taxon>Ecdysozoa</taxon>
        <taxon>Arthropoda</taxon>
        <taxon>Hexapoda</taxon>
        <taxon>Insecta</taxon>
        <taxon>Pterygota</taxon>
        <taxon>Neoptera</taxon>
        <taxon>Polyneoptera</taxon>
        <taxon>Dictyoptera</taxon>
        <taxon>Blattodea</taxon>
        <taxon>Blattoidea</taxon>
        <taxon>Termitoidae</taxon>
        <taxon>Rhinotermitidae</taxon>
        <taxon>Coptotermes</taxon>
    </lineage>
</organism>
<protein>
    <recommendedName>
        <fullName evidence="1">Fatty acid synthase pseudo-KR domain-containing protein</fullName>
    </recommendedName>
</protein>
<accession>A0A6L2Q183</accession>
<dbReference type="OrthoDB" id="7352003at2759"/>
<feature type="non-terminal residue" evidence="2">
    <location>
        <position position="1"/>
    </location>
</feature>
<dbReference type="EMBL" id="BLKM01012183">
    <property type="protein sequence ID" value="GFG35707.1"/>
    <property type="molecule type" value="Genomic_DNA"/>
</dbReference>
<feature type="domain" description="Fatty acid synthase pseudo-KR" evidence="1">
    <location>
        <begin position="1"/>
        <end position="45"/>
    </location>
</feature>
<proteinExistence type="predicted"/>
<gene>
    <name evidence="2" type="ORF">Cfor_03835</name>
</gene>
<feature type="non-terminal residue" evidence="2">
    <location>
        <position position="78"/>
    </location>
</feature>
<evidence type="ECO:0000313" key="2">
    <source>
        <dbReference type="EMBL" id="GFG35707.1"/>
    </source>
</evidence>
<evidence type="ECO:0000259" key="1">
    <source>
        <dbReference type="Pfam" id="PF21149"/>
    </source>
</evidence>